<keyword evidence="4" id="KW-1185">Reference proteome</keyword>
<dbReference type="EMBL" id="MU005598">
    <property type="protein sequence ID" value="KAF2680238.1"/>
    <property type="molecule type" value="Genomic_DNA"/>
</dbReference>
<organism evidence="3 4">
    <name type="scientific">Lentithecium fluviatile CBS 122367</name>
    <dbReference type="NCBI Taxonomy" id="1168545"/>
    <lineage>
        <taxon>Eukaryota</taxon>
        <taxon>Fungi</taxon>
        <taxon>Dikarya</taxon>
        <taxon>Ascomycota</taxon>
        <taxon>Pezizomycotina</taxon>
        <taxon>Dothideomycetes</taxon>
        <taxon>Pleosporomycetidae</taxon>
        <taxon>Pleosporales</taxon>
        <taxon>Massarineae</taxon>
        <taxon>Lentitheciaceae</taxon>
        <taxon>Lentithecium</taxon>
    </lineage>
</organism>
<dbReference type="InterPro" id="IPR046879">
    <property type="entry name" value="KANL3/Tex30_Abhydrolase"/>
</dbReference>
<protein>
    <recommendedName>
        <fullName evidence="2">KANL3/Tex30 alpha/beta hydrolase-like domain-containing protein</fullName>
    </recommendedName>
</protein>
<gene>
    <name evidence="3" type="ORF">K458DRAFT_373988</name>
</gene>
<dbReference type="Proteomes" id="UP000799291">
    <property type="component" value="Unassembled WGS sequence"/>
</dbReference>
<accession>A0A6G1IQ63</accession>
<dbReference type="AlphaFoldDB" id="A0A6G1IQ63"/>
<dbReference type="OrthoDB" id="6415022at2759"/>
<evidence type="ECO:0000259" key="2">
    <source>
        <dbReference type="Pfam" id="PF20408"/>
    </source>
</evidence>
<feature type="compositionally biased region" description="Basic and acidic residues" evidence="1">
    <location>
        <begin position="34"/>
        <end position="65"/>
    </location>
</feature>
<evidence type="ECO:0000256" key="1">
    <source>
        <dbReference type="SAM" id="MobiDB-lite"/>
    </source>
</evidence>
<name>A0A6G1IQ63_9PLEO</name>
<dbReference type="SUPFAM" id="SSF53474">
    <property type="entry name" value="alpha/beta-Hydrolases"/>
    <property type="match status" value="1"/>
</dbReference>
<feature type="domain" description="KANL3/Tex30 alpha/beta hydrolase-like" evidence="2">
    <location>
        <begin position="107"/>
        <end position="273"/>
    </location>
</feature>
<reference evidence="3" key="1">
    <citation type="journal article" date="2020" name="Stud. Mycol.">
        <title>101 Dothideomycetes genomes: a test case for predicting lifestyles and emergence of pathogens.</title>
        <authorList>
            <person name="Haridas S."/>
            <person name="Albert R."/>
            <person name="Binder M."/>
            <person name="Bloem J."/>
            <person name="Labutti K."/>
            <person name="Salamov A."/>
            <person name="Andreopoulos B."/>
            <person name="Baker S."/>
            <person name="Barry K."/>
            <person name="Bills G."/>
            <person name="Bluhm B."/>
            <person name="Cannon C."/>
            <person name="Castanera R."/>
            <person name="Culley D."/>
            <person name="Daum C."/>
            <person name="Ezra D."/>
            <person name="Gonzalez J."/>
            <person name="Henrissat B."/>
            <person name="Kuo A."/>
            <person name="Liang C."/>
            <person name="Lipzen A."/>
            <person name="Lutzoni F."/>
            <person name="Magnuson J."/>
            <person name="Mondo S."/>
            <person name="Nolan M."/>
            <person name="Ohm R."/>
            <person name="Pangilinan J."/>
            <person name="Park H.-J."/>
            <person name="Ramirez L."/>
            <person name="Alfaro M."/>
            <person name="Sun H."/>
            <person name="Tritt A."/>
            <person name="Yoshinaga Y."/>
            <person name="Zwiers L.-H."/>
            <person name="Turgeon B."/>
            <person name="Goodwin S."/>
            <person name="Spatafora J."/>
            <person name="Crous P."/>
            <person name="Grigoriev I."/>
        </authorList>
    </citation>
    <scope>NUCLEOTIDE SEQUENCE</scope>
    <source>
        <strain evidence="3">CBS 122367</strain>
    </source>
</reference>
<proteinExistence type="predicted"/>
<feature type="compositionally biased region" description="Polar residues" evidence="1">
    <location>
        <begin position="66"/>
        <end position="78"/>
    </location>
</feature>
<evidence type="ECO:0000313" key="3">
    <source>
        <dbReference type="EMBL" id="KAF2680238.1"/>
    </source>
</evidence>
<dbReference type="InterPro" id="IPR029058">
    <property type="entry name" value="AB_hydrolase_fold"/>
</dbReference>
<dbReference type="Pfam" id="PF20408">
    <property type="entry name" value="Abhydrolase_11"/>
    <property type="match status" value="1"/>
</dbReference>
<dbReference type="PANTHER" id="PTHR13136:SF11">
    <property type="entry name" value="TESTIS-EXPRESSED PROTEIN 30"/>
    <property type="match status" value="1"/>
</dbReference>
<dbReference type="InterPro" id="IPR026555">
    <property type="entry name" value="NSL3/Tex30"/>
</dbReference>
<feature type="region of interest" description="Disordered" evidence="1">
    <location>
        <begin position="1"/>
        <end position="78"/>
    </location>
</feature>
<evidence type="ECO:0000313" key="4">
    <source>
        <dbReference type="Proteomes" id="UP000799291"/>
    </source>
</evidence>
<sequence length="304" mass="32556">MPPKRRKAAAPPDAPEPKKRVTRSSTKSQAASEPAKDTPKTSKPTKSTESKANKEKATKPEKKPNDQPSDGGNEPTTLTISHVSVKNPLTCHHYTPDSKNPPDAPTLIFTHGAGGTLSAPAVVNFCNGYSKGAPILAFQGSINLKARVKGFHACISHLETTNLKEKTLVLGGRSMGARTAVIAATEVLSSSSPPSDLKLMLVSYPLKGPKDDIRDQILLDLPSTIHILFVIGDKDVMCPLDMLNATRKKMAAESQLVVVKGADHGMHVKGKDKEQRVGEESGSRALGWVCGEMGDEVIWIADEE</sequence>
<dbReference type="PANTHER" id="PTHR13136">
    <property type="entry name" value="TESTIS DEVELOPMENT PROTEIN PRTD"/>
    <property type="match status" value="1"/>
</dbReference>
<dbReference type="Gene3D" id="3.40.50.1820">
    <property type="entry name" value="alpha/beta hydrolase"/>
    <property type="match status" value="1"/>
</dbReference>